<dbReference type="PROSITE" id="PS50987">
    <property type="entry name" value="HTH_ARSR_2"/>
    <property type="match status" value="1"/>
</dbReference>
<evidence type="ECO:0000259" key="4">
    <source>
        <dbReference type="PROSITE" id="PS50987"/>
    </source>
</evidence>
<feature type="domain" description="HTH arsR-type" evidence="4">
    <location>
        <begin position="1"/>
        <end position="90"/>
    </location>
</feature>
<dbReference type="PANTHER" id="PTHR33154:SF18">
    <property type="entry name" value="ARSENICAL RESISTANCE OPERON REPRESSOR"/>
    <property type="match status" value="1"/>
</dbReference>
<dbReference type="InterPro" id="IPR051081">
    <property type="entry name" value="HTH_MetalResp_TranReg"/>
</dbReference>
<dbReference type="PRINTS" id="PR00778">
    <property type="entry name" value="HTHARSR"/>
</dbReference>
<comment type="caution">
    <text evidence="5">The sequence shown here is derived from an EMBL/GenBank/DDBJ whole genome shotgun (WGS) entry which is preliminary data.</text>
</comment>
<dbReference type="InterPro" id="IPR001845">
    <property type="entry name" value="HTH_ArsR_DNA-bd_dom"/>
</dbReference>
<dbReference type="PANTHER" id="PTHR33154">
    <property type="entry name" value="TRANSCRIPTIONAL REGULATOR, ARSR FAMILY"/>
    <property type="match status" value="1"/>
</dbReference>
<feature type="non-terminal residue" evidence="5">
    <location>
        <position position="95"/>
    </location>
</feature>
<name>A0A0F9DRZ0_9ZZZZ</name>
<keyword evidence="2" id="KW-0238">DNA-binding</keyword>
<dbReference type="SMART" id="SM00418">
    <property type="entry name" value="HTH_ARSR"/>
    <property type="match status" value="1"/>
</dbReference>
<evidence type="ECO:0000313" key="5">
    <source>
        <dbReference type="EMBL" id="KKL56496.1"/>
    </source>
</evidence>
<dbReference type="GO" id="GO:0003700">
    <property type="term" value="F:DNA-binding transcription factor activity"/>
    <property type="evidence" value="ECO:0007669"/>
    <property type="project" value="InterPro"/>
</dbReference>
<keyword evidence="3" id="KW-0804">Transcription</keyword>
<accession>A0A0F9DRZ0</accession>
<evidence type="ECO:0000256" key="2">
    <source>
        <dbReference type="ARBA" id="ARBA00023125"/>
    </source>
</evidence>
<dbReference type="SUPFAM" id="SSF46785">
    <property type="entry name" value="Winged helix' DNA-binding domain"/>
    <property type="match status" value="1"/>
</dbReference>
<evidence type="ECO:0000256" key="3">
    <source>
        <dbReference type="ARBA" id="ARBA00023163"/>
    </source>
</evidence>
<dbReference type="NCBIfam" id="NF033788">
    <property type="entry name" value="HTH_metalloreg"/>
    <property type="match status" value="1"/>
</dbReference>
<dbReference type="Gene3D" id="1.10.10.10">
    <property type="entry name" value="Winged helix-like DNA-binding domain superfamily/Winged helix DNA-binding domain"/>
    <property type="match status" value="1"/>
</dbReference>
<protein>
    <recommendedName>
        <fullName evidence="4">HTH arsR-type domain-containing protein</fullName>
    </recommendedName>
</protein>
<reference evidence="5" key="1">
    <citation type="journal article" date="2015" name="Nature">
        <title>Complex archaea that bridge the gap between prokaryotes and eukaryotes.</title>
        <authorList>
            <person name="Spang A."/>
            <person name="Saw J.H."/>
            <person name="Jorgensen S.L."/>
            <person name="Zaremba-Niedzwiedzka K."/>
            <person name="Martijn J."/>
            <person name="Lind A.E."/>
            <person name="van Eijk R."/>
            <person name="Schleper C."/>
            <person name="Guy L."/>
            <person name="Ettema T.J."/>
        </authorList>
    </citation>
    <scope>NUCLEOTIDE SEQUENCE</scope>
</reference>
<dbReference type="Pfam" id="PF01022">
    <property type="entry name" value="HTH_5"/>
    <property type="match status" value="1"/>
</dbReference>
<keyword evidence="1" id="KW-0805">Transcription regulation</keyword>
<sequence>MRDFLAITKALSDENRTRAIMLLGRGELCLCQIIEMLRLAPSTVSKHMTVLHHAGLVASRKVGRWMYFRLPDEDAPAEVLEALSWVRGSLRNDRQ</sequence>
<dbReference type="InterPro" id="IPR036390">
    <property type="entry name" value="WH_DNA-bd_sf"/>
</dbReference>
<gene>
    <name evidence="5" type="ORF">LCGC14_2244850</name>
</gene>
<dbReference type="GO" id="GO:0003677">
    <property type="term" value="F:DNA binding"/>
    <property type="evidence" value="ECO:0007669"/>
    <property type="project" value="UniProtKB-KW"/>
</dbReference>
<proteinExistence type="predicted"/>
<dbReference type="AlphaFoldDB" id="A0A0F9DRZ0"/>
<dbReference type="InterPro" id="IPR011991">
    <property type="entry name" value="ArsR-like_HTH"/>
</dbReference>
<evidence type="ECO:0000256" key="1">
    <source>
        <dbReference type="ARBA" id="ARBA00023015"/>
    </source>
</evidence>
<organism evidence="5">
    <name type="scientific">marine sediment metagenome</name>
    <dbReference type="NCBI Taxonomy" id="412755"/>
    <lineage>
        <taxon>unclassified sequences</taxon>
        <taxon>metagenomes</taxon>
        <taxon>ecological metagenomes</taxon>
    </lineage>
</organism>
<dbReference type="EMBL" id="LAZR01030473">
    <property type="protein sequence ID" value="KKL56496.1"/>
    <property type="molecule type" value="Genomic_DNA"/>
</dbReference>
<dbReference type="InterPro" id="IPR036388">
    <property type="entry name" value="WH-like_DNA-bd_sf"/>
</dbReference>
<dbReference type="CDD" id="cd00090">
    <property type="entry name" value="HTH_ARSR"/>
    <property type="match status" value="1"/>
</dbReference>